<proteinExistence type="predicted"/>
<name>A0A0J0YQ68_9NEIS</name>
<evidence type="ECO:0008006" key="3">
    <source>
        <dbReference type="Google" id="ProtNLM"/>
    </source>
</evidence>
<dbReference type="STRING" id="1470200.PL75_08955"/>
<dbReference type="EMBL" id="JTDO01000015">
    <property type="protein sequence ID" value="KLT72277.1"/>
    <property type="molecule type" value="Genomic_DNA"/>
</dbReference>
<dbReference type="REBASE" id="125172">
    <property type="entry name" value="Nsp1503ORF8955P"/>
</dbReference>
<sequence>MASLSKSKHLFGFTSPRTLEKIIPELILLSKKFSGKKWNTQTQIEFFDALFSSDFYEGEKKPSDPALAARDRITRAPKALGFIQLEPSIHLTKAGEQLISKKRLDEVFTKQLLKFQLPSPYHTQSNIIEFNVKPYLELLRLIDELGSISKLEIALFFLQLTSFNKFDIVKNKIISFRERRKTKETSWRSFVSETFSMEIKEVFHHEIINNQFYTRESSDSTFEKFIKTKESNMRDYADAFFRYIRATELVTIDSKTMRIKISPSKINDVKFILENVDRNSIHFDSVELFQNYLFDPDSLYLLSDNKEQLINKIKNLSVKQTNLEDKDTNELKEMLSLLQIEQKNHLVKDNIIKLKKHESDDLIDIYQMFDKITAKEVPDAPLFLEWNVWRAFAALNHTKEIHGNFIFDLDGMPLNTAPGNKPDIEINYGDFSCIVEVTMSRGETQFNMEGSSVARHYGDLVKKLQHNKAYCFFIAPKISDSTKAFFFNLNRMNTKRYGGKTKIIPMNLNDFIKFIQVGIMKNFSRVSILENWLNQQWLYNQEAEDEDIWFKHLQASILQWI</sequence>
<dbReference type="InterPro" id="IPR018573">
    <property type="entry name" value="Restrct_endonuc_II_AlwI"/>
</dbReference>
<dbReference type="AlphaFoldDB" id="A0A0J0YQ68"/>
<dbReference type="Pfam" id="PF09491">
    <property type="entry name" value="RE_AlwI"/>
    <property type="match status" value="1"/>
</dbReference>
<evidence type="ECO:0000313" key="2">
    <source>
        <dbReference type="Proteomes" id="UP000036027"/>
    </source>
</evidence>
<dbReference type="CDD" id="cd22316">
    <property type="entry name" value="BspD6I-like"/>
    <property type="match status" value="1"/>
</dbReference>
<dbReference type="OrthoDB" id="5314016at2"/>
<comment type="caution">
    <text evidence="1">The sequence shown here is derived from an EMBL/GenBank/DDBJ whole genome shotgun (WGS) entry which is preliminary data.</text>
</comment>
<gene>
    <name evidence="1" type="ORF">PL75_08955</name>
</gene>
<dbReference type="Proteomes" id="UP000036027">
    <property type="component" value="Unassembled WGS sequence"/>
</dbReference>
<protein>
    <recommendedName>
        <fullName evidence="3">Restriction endonuclease AlwI</fullName>
    </recommendedName>
</protein>
<evidence type="ECO:0000313" key="1">
    <source>
        <dbReference type="EMBL" id="KLT72277.1"/>
    </source>
</evidence>
<accession>A0A0J0YQ68</accession>
<organism evidence="1 2">
    <name type="scientific">Neisseria arctica</name>
    <dbReference type="NCBI Taxonomy" id="1470200"/>
    <lineage>
        <taxon>Bacteria</taxon>
        <taxon>Pseudomonadati</taxon>
        <taxon>Pseudomonadota</taxon>
        <taxon>Betaproteobacteria</taxon>
        <taxon>Neisseriales</taxon>
        <taxon>Neisseriaceae</taxon>
        <taxon>Neisseria</taxon>
    </lineage>
</organism>
<dbReference type="RefSeq" id="WP_047761590.1">
    <property type="nucleotide sequence ID" value="NZ_CP091510.1"/>
</dbReference>
<dbReference type="Gene3D" id="3.40.91.50">
    <property type="match status" value="1"/>
</dbReference>
<reference evidence="1 2" key="1">
    <citation type="submission" date="2014-11" db="EMBL/GenBank/DDBJ databases">
        <title>Genome of a novel goose pathogen.</title>
        <authorList>
            <person name="Hansen C.M."/>
            <person name="Hueffer K."/>
            <person name="Choi S.C."/>
        </authorList>
    </citation>
    <scope>NUCLEOTIDE SEQUENCE [LARGE SCALE GENOMIC DNA]</scope>
    <source>
        <strain evidence="1 2">KH1503</strain>
    </source>
</reference>
<dbReference type="PATRIC" id="fig|1470200.3.peg.746"/>
<keyword evidence="2" id="KW-1185">Reference proteome</keyword>